<dbReference type="PANTHER" id="PTHR23319">
    <property type="entry name" value="GRAM DOMAIN CONTAINING 1B, ISOFORM E"/>
    <property type="match status" value="1"/>
</dbReference>
<dbReference type="RefSeq" id="XP_018711086.1">
    <property type="nucleotide sequence ID" value="XM_018856076.1"/>
</dbReference>
<name>A0A1A0H8W6_9ASCO</name>
<reference evidence="9 10" key="1">
    <citation type="submission" date="2016-05" db="EMBL/GenBank/DDBJ databases">
        <title>Comparative genomics of biotechnologically important yeasts.</title>
        <authorList>
            <consortium name="DOE Joint Genome Institute"/>
            <person name="Riley R."/>
            <person name="Haridas S."/>
            <person name="Wolfe K.H."/>
            <person name="Lopes M.R."/>
            <person name="Hittinger C.T."/>
            <person name="Goker M."/>
            <person name="Salamov A."/>
            <person name="Wisecaver J."/>
            <person name="Long T.M."/>
            <person name="Aerts A.L."/>
            <person name="Barry K."/>
            <person name="Choi C."/>
            <person name="Clum A."/>
            <person name="Coughlan A.Y."/>
            <person name="Deshpande S."/>
            <person name="Douglass A.P."/>
            <person name="Hanson S.J."/>
            <person name="Klenk H.-P."/>
            <person name="LaButti K."/>
            <person name="Lapidus A."/>
            <person name="Lindquist E."/>
            <person name="Lipzen A."/>
            <person name="Meier-kolthoff J.P."/>
            <person name="Ohm R.A."/>
            <person name="Otillar R.P."/>
            <person name="Pangilinan J."/>
            <person name="Peng Y."/>
            <person name="Rokas A."/>
            <person name="Rosa C.A."/>
            <person name="Scheuner C."/>
            <person name="Sibirny A.A."/>
            <person name="Slot J.C."/>
            <person name="Stielow J.B."/>
            <person name="Sun H."/>
            <person name="Kurtzman C.P."/>
            <person name="Blackwell M."/>
            <person name="Grigoriev I.V."/>
            <person name="Jeffries T.W."/>
        </authorList>
    </citation>
    <scope>NUCLEOTIDE SEQUENCE [LARGE SCALE GENOMIC DNA]</scope>
    <source>
        <strain evidence="9 10">NRRL YB-4993</strain>
    </source>
</reference>
<dbReference type="InterPro" id="IPR031968">
    <property type="entry name" value="VASt"/>
</dbReference>
<keyword evidence="10" id="KW-1185">Reference proteome</keyword>
<feature type="transmembrane region" description="Helical" evidence="7">
    <location>
        <begin position="725"/>
        <end position="750"/>
    </location>
</feature>
<dbReference type="GO" id="GO:0032934">
    <property type="term" value="F:sterol binding"/>
    <property type="evidence" value="ECO:0007669"/>
    <property type="project" value="TreeGrafter"/>
</dbReference>
<evidence type="ECO:0000256" key="2">
    <source>
        <dbReference type="ARBA" id="ARBA00006582"/>
    </source>
</evidence>
<keyword evidence="3 7" id="KW-0812">Transmembrane</keyword>
<dbReference type="InterPro" id="IPR011993">
    <property type="entry name" value="PH-like_dom_sf"/>
</dbReference>
<dbReference type="Pfam" id="PF02893">
    <property type="entry name" value="GRAM"/>
    <property type="match status" value="1"/>
</dbReference>
<dbReference type="InterPro" id="IPR004182">
    <property type="entry name" value="GRAM"/>
</dbReference>
<sequence length="793" mass="88655">MEDEDDNWSYSFPPSTEDLPSTVSKIRDIRDAYPIEINNGPIKFPAKDYDEVPIKRNLRLFESSGGQSTSPSETKNSDHDLDLNAEISTQNPHRDQTSSLFGVPHSSETALQDSLRITKTQLSIFNPGNKSRNNKQLSLVLQPAFMLKLAPADPHTTRKDASLIISKENASNALALGSEPSRSSSPSSSPVSKSEFEDSMKIWQQKNNEGDILLNSSDPGSTGEVIDSSSPKIITYRKTTHVRKTSNNLRVANQDEKFDSKLYVSEKYKNSCYHYATMKRNVEFHQLFKSIDLTNRLLDDFACAISREILLQGRLYITEHCLCFNSNLLGWVTSLVVPFSDITRIDKKSTAGLFPNGIIVETKSSKHTFASFLSRDSTFDFIRSIWLGSTGKDISDLDLQPMEAFSSDTNNLSERRISDYIMSIDEGDAIDDKWMGDQSEDSEAEHSDRNTDNLESDIADRACSNEATGTVPTRLRVMKPNSAYKNPGPDSHTATRITGNFEGADEETEILKQLIDAPLGAVFEILFGQENTKFHKHLLEDQGATNLSNYGKFEPMTTDPSKVERSYTYQRPLGYSIGPKATKCCVKEIIEYKNLSDSVVVLSITDTPDVPSGGSFSVMTRYYLTWGAQNSTDLKIAYTIKWSGRSWIKSMVEKLTQSAQVSVSNRLIELLKIETENQTQIADAPLALPLKQTLTSSSNDSLRVQEAEPSIKNEHFTQEPSKNQIYFMSLLFFFIIILLAFVILVCLNLLASISDIKVTLAKQLVLLKNLLDYAIRGECELLLNLSDSSVKKS</sequence>
<dbReference type="InterPro" id="IPR051482">
    <property type="entry name" value="Cholesterol_transport"/>
</dbReference>
<dbReference type="STRING" id="869754.A0A1A0H8W6"/>
<feature type="compositionally biased region" description="Polar residues" evidence="6">
    <location>
        <begin position="8"/>
        <end position="23"/>
    </location>
</feature>
<feature type="region of interest" description="Disordered" evidence="6">
    <location>
        <begin position="174"/>
        <end position="197"/>
    </location>
</feature>
<dbReference type="GO" id="GO:0120015">
    <property type="term" value="F:sterol transfer activity"/>
    <property type="evidence" value="ECO:0007669"/>
    <property type="project" value="TreeGrafter"/>
</dbReference>
<evidence type="ECO:0000256" key="6">
    <source>
        <dbReference type="SAM" id="MobiDB-lite"/>
    </source>
</evidence>
<comment type="similarity">
    <text evidence="2">Belongs to the YSP2 family.</text>
</comment>
<dbReference type="SMART" id="SM00568">
    <property type="entry name" value="GRAM"/>
    <property type="match status" value="1"/>
</dbReference>
<dbReference type="GO" id="GO:0005886">
    <property type="term" value="C:plasma membrane"/>
    <property type="evidence" value="ECO:0007669"/>
    <property type="project" value="TreeGrafter"/>
</dbReference>
<gene>
    <name evidence="9" type="ORF">METBIDRAFT_32546</name>
</gene>
<proteinExistence type="inferred from homology"/>
<dbReference type="EMBL" id="LXTC01000004">
    <property type="protein sequence ID" value="OBA20564.1"/>
    <property type="molecule type" value="Genomic_DNA"/>
</dbReference>
<dbReference type="GO" id="GO:0005789">
    <property type="term" value="C:endoplasmic reticulum membrane"/>
    <property type="evidence" value="ECO:0007669"/>
    <property type="project" value="TreeGrafter"/>
</dbReference>
<dbReference type="GO" id="GO:0140268">
    <property type="term" value="C:endoplasmic reticulum-plasma membrane contact site"/>
    <property type="evidence" value="ECO:0007669"/>
    <property type="project" value="TreeGrafter"/>
</dbReference>
<comment type="caution">
    <text evidence="9">The sequence shown here is derived from an EMBL/GenBank/DDBJ whole genome shotgun (WGS) entry which is preliminary data.</text>
</comment>
<comment type="subcellular location">
    <subcellularLocation>
        <location evidence="1">Membrane</location>
        <topology evidence="1">Single-pass membrane protein</topology>
    </subcellularLocation>
</comment>
<evidence type="ECO:0000313" key="9">
    <source>
        <dbReference type="EMBL" id="OBA20564.1"/>
    </source>
</evidence>
<feature type="compositionally biased region" description="Low complexity" evidence="6">
    <location>
        <begin position="178"/>
        <end position="193"/>
    </location>
</feature>
<dbReference type="GO" id="GO:0032366">
    <property type="term" value="P:intracellular sterol transport"/>
    <property type="evidence" value="ECO:0007669"/>
    <property type="project" value="TreeGrafter"/>
</dbReference>
<evidence type="ECO:0000256" key="7">
    <source>
        <dbReference type="SAM" id="Phobius"/>
    </source>
</evidence>
<evidence type="ECO:0000256" key="3">
    <source>
        <dbReference type="ARBA" id="ARBA00022692"/>
    </source>
</evidence>
<dbReference type="Gene3D" id="2.30.29.30">
    <property type="entry name" value="Pleckstrin-homology domain (PH domain)/Phosphotyrosine-binding domain (PTB)"/>
    <property type="match status" value="1"/>
</dbReference>
<dbReference type="OrthoDB" id="2162691at2759"/>
<evidence type="ECO:0000256" key="1">
    <source>
        <dbReference type="ARBA" id="ARBA00004167"/>
    </source>
</evidence>
<organism evidence="9 10">
    <name type="scientific">Metschnikowia bicuspidata var. bicuspidata NRRL YB-4993</name>
    <dbReference type="NCBI Taxonomy" id="869754"/>
    <lineage>
        <taxon>Eukaryota</taxon>
        <taxon>Fungi</taxon>
        <taxon>Dikarya</taxon>
        <taxon>Ascomycota</taxon>
        <taxon>Saccharomycotina</taxon>
        <taxon>Pichiomycetes</taxon>
        <taxon>Metschnikowiaceae</taxon>
        <taxon>Metschnikowia</taxon>
    </lineage>
</organism>
<keyword evidence="4 7" id="KW-1133">Transmembrane helix</keyword>
<dbReference type="CDD" id="cd13220">
    <property type="entry name" value="PH-GRAM_GRAMDC"/>
    <property type="match status" value="1"/>
</dbReference>
<feature type="domain" description="VASt" evidence="8">
    <location>
        <begin position="506"/>
        <end position="678"/>
    </location>
</feature>
<evidence type="ECO:0000313" key="10">
    <source>
        <dbReference type="Proteomes" id="UP000092555"/>
    </source>
</evidence>
<accession>A0A1A0H8W6</accession>
<evidence type="ECO:0000256" key="4">
    <source>
        <dbReference type="ARBA" id="ARBA00022989"/>
    </source>
</evidence>
<dbReference type="GO" id="GO:0032541">
    <property type="term" value="C:cortical endoplasmic reticulum"/>
    <property type="evidence" value="ECO:0007669"/>
    <property type="project" value="TreeGrafter"/>
</dbReference>
<feature type="region of interest" description="Disordered" evidence="6">
    <location>
        <begin position="1"/>
        <end position="23"/>
    </location>
</feature>
<evidence type="ECO:0000259" key="8">
    <source>
        <dbReference type="PROSITE" id="PS51778"/>
    </source>
</evidence>
<dbReference type="AlphaFoldDB" id="A0A1A0H8W6"/>
<dbReference type="Proteomes" id="UP000092555">
    <property type="component" value="Unassembled WGS sequence"/>
</dbReference>
<protein>
    <recommendedName>
        <fullName evidence="8">VASt domain-containing protein</fullName>
    </recommendedName>
</protein>
<dbReference type="Pfam" id="PF16016">
    <property type="entry name" value="VASt"/>
    <property type="match status" value="1"/>
</dbReference>
<dbReference type="GeneID" id="30029052"/>
<dbReference type="PANTHER" id="PTHR23319:SF4">
    <property type="entry name" value="GRAM DOMAIN CONTAINING 1B, ISOFORM E"/>
    <property type="match status" value="1"/>
</dbReference>
<evidence type="ECO:0000256" key="5">
    <source>
        <dbReference type="ARBA" id="ARBA00023136"/>
    </source>
</evidence>
<feature type="region of interest" description="Disordered" evidence="6">
    <location>
        <begin position="431"/>
        <end position="470"/>
    </location>
</feature>
<keyword evidence="5 7" id="KW-0472">Membrane</keyword>
<dbReference type="PROSITE" id="PS51778">
    <property type="entry name" value="VAST"/>
    <property type="match status" value="1"/>
</dbReference>
<dbReference type="GO" id="GO:0005739">
    <property type="term" value="C:mitochondrion"/>
    <property type="evidence" value="ECO:0007669"/>
    <property type="project" value="TreeGrafter"/>
</dbReference>